<dbReference type="AlphaFoldDB" id="A0A9R1W6E3"/>
<proteinExistence type="predicted"/>
<evidence type="ECO:0008006" key="3">
    <source>
        <dbReference type="Google" id="ProtNLM"/>
    </source>
</evidence>
<organism evidence="1 2">
    <name type="scientific">Lactuca sativa</name>
    <name type="common">Garden lettuce</name>
    <dbReference type="NCBI Taxonomy" id="4236"/>
    <lineage>
        <taxon>Eukaryota</taxon>
        <taxon>Viridiplantae</taxon>
        <taxon>Streptophyta</taxon>
        <taxon>Embryophyta</taxon>
        <taxon>Tracheophyta</taxon>
        <taxon>Spermatophyta</taxon>
        <taxon>Magnoliopsida</taxon>
        <taxon>eudicotyledons</taxon>
        <taxon>Gunneridae</taxon>
        <taxon>Pentapetalae</taxon>
        <taxon>asterids</taxon>
        <taxon>campanulids</taxon>
        <taxon>Asterales</taxon>
        <taxon>Asteraceae</taxon>
        <taxon>Cichorioideae</taxon>
        <taxon>Cichorieae</taxon>
        <taxon>Lactucinae</taxon>
        <taxon>Lactuca</taxon>
    </lineage>
</organism>
<name>A0A9R1W6E3_LACSA</name>
<evidence type="ECO:0000313" key="1">
    <source>
        <dbReference type="EMBL" id="KAJ0219391.1"/>
    </source>
</evidence>
<protein>
    <recommendedName>
        <fullName evidence="3">Retrotransposon gag domain-containing protein</fullName>
    </recommendedName>
</protein>
<reference evidence="1 2" key="1">
    <citation type="journal article" date="2017" name="Nat. Commun.">
        <title>Genome assembly with in vitro proximity ligation data and whole-genome triplication in lettuce.</title>
        <authorList>
            <person name="Reyes-Chin-Wo S."/>
            <person name="Wang Z."/>
            <person name="Yang X."/>
            <person name="Kozik A."/>
            <person name="Arikit S."/>
            <person name="Song C."/>
            <person name="Xia L."/>
            <person name="Froenicke L."/>
            <person name="Lavelle D.O."/>
            <person name="Truco M.J."/>
            <person name="Xia R."/>
            <person name="Zhu S."/>
            <person name="Xu C."/>
            <person name="Xu H."/>
            <person name="Xu X."/>
            <person name="Cox K."/>
            <person name="Korf I."/>
            <person name="Meyers B.C."/>
            <person name="Michelmore R.W."/>
        </authorList>
    </citation>
    <scope>NUCLEOTIDE SEQUENCE [LARGE SCALE GENOMIC DNA]</scope>
    <source>
        <strain evidence="2">cv. Salinas</strain>
        <tissue evidence="1">Seedlings</tissue>
    </source>
</reference>
<gene>
    <name evidence="1" type="ORF">LSAT_V11C300149730</name>
</gene>
<comment type="caution">
    <text evidence="1">The sequence shown here is derived from an EMBL/GenBank/DDBJ whole genome shotgun (WGS) entry which is preliminary data.</text>
</comment>
<dbReference type="EMBL" id="NBSK02000003">
    <property type="protein sequence ID" value="KAJ0219391.1"/>
    <property type="molecule type" value="Genomic_DNA"/>
</dbReference>
<evidence type="ECO:0000313" key="2">
    <source>
        <dbReference type="Proteomes" id="UP000235145"/>
    </source>
</evidence>
<dbReference type="Proteomes" id="UP000235145">
    <property type="component" value="Unassembled WGS sequence"/>
</dbReference>
<accession>A0A9R1W6E3</accession>
<sequence length="186" mass="21072">MKVTWAGVNRTTSIVHQIQILTQALHNPQGTLTTMNGGDVVTRGSLIVSHLYLMEKLIPFWHQHGSWRSREHFDTSKCTDEDKVIYVATMLKGEAIHWWGTVKEVRGVRRPRRCNGMISPSNGGQTVRGRILEVGIGEHNCEGFYVSTEERRVERYIWGLKTAIREFVEIQKPGTSQSGVDVAEGR</sequence>
<keyword evidence="2" id="KW-1185">Reference proteome</keyword>